<dbReference type="GO" id="GO:0008270">
    <property type="term" value="F:zinc ion binding"/>
    <property type="evidence" value="ECO:0007669"/>
    <property type="project" value="InterPro"/>
</dbReference>
<accession>A0AB34FKT0</accession>
<dbReference type="InterPro" id="IPR001138">
    <property type="entry name" value="Zn2Cys6_DnaBD"/>
</dbReference>
<protein>
    <submittedName>
        <fullName evidence="5">37S ribosomal protein S5</fullName>
    </submittedName>
</protein>
<dbReference type="InterPro" id="IPR050797">
    <property type="entry name" value="Carb_Metab_Trans_Reg"/>
</dbReference>
<keyword evidence="1" id="KW-0479">Metal-binding</keyword>
<dbReference type="Gene3D" id="4.10.240.10">
    <property type="entry name" value="Zn(2)-C6 fungal-type DNA-binding domain"/>
    <property type="match status" value="1"/>
</dbReference>
<dbReference type="PROSITE" id="PS00463">
    <property type="entry name" value="ZN2_CY6_FUNGAL_1"/>
    <property type="match status" value="1"/>
</dbReference>
<dbReference type="Pfam" id="PF04082">
    <property type="entry name" value="Fungal_trans"/>
    <property type="match status" value="1"/>
</dbReference>
<sequence length="709" mass="78399">MQQGQQQQQQQQQQQAPQPHGPTSSLAGVAAGQTERPYRSHLRPACVPCRRRKSRCQTEANSVVCVTCRAHRTECYFPDSPRSHQTAGGEAANRRVRRTAHSRPSNAAAPARIPSTVAGESTSTTRAVATTSAIRSSRPTGNASATPAGFKPAQQRHPIPSHDPLQSAAVSAPGMSHTRVTNSEDPPMALGSSADDINVNLHIVGPTDTNDSQFLSEYLATIPEAMRSTRMVVPQSAGRSKPVLFTMVQKRPVGIKLNRSPSAEKLEMIEKLLEPYTATLIDEFFAKANDCLPLLDEDSFRHQYQEGKDRVSPALLACLYANAIVYWKHSARLSQHRCPDSRFVWNLANEALYSELHLSPGMPIIKAILLNIGGRPTTSLIGNGVLLGSAVSMAHSLGLNHNPLPWSIPQSEKNLRMKLWWALLLHDRWMSLAHGTPPRISRDQHDIPMPLLEHLCDPGAPEKRVRAATVFIALYGLTDVLDRHLQHVYCAGRDTSWDTSKLELSLNSWVESLTGSTRLTILRGSHLDIPGAANLRLAYLTTRLLLQRIQLESDKHSYSADNQHLLNRYIQARRTSEEILLLVQELQPQHLGDFWLSVSAFAFPATVNFLLRCALESESSLAGLAQSTSFRIARDLVATLQSHQEKHSWDLADVCLAQHAEVVDKMLRGIAPDDQGGRSSGSLDEWPTPDASLIDQIFPSLWDSMQNVW</sequence>
<feature type="compositionally biased region" description="Low complexity" evidence="3">
    <location>
        <begin position="121"/>
        <end position="138"/>
    </location>
</feature>
<keyword evidence="2" id="KW-0539">Nucleus</keyword>
<name>A0AB34FKT0_9HYPO</name>
<dbReference type="InterPro" id="IPR007219">
    <property type="entry name" value="XnlR_reg_dom"/>
</dbReference>
<feature type="domain" description="Zn(2)-C6 fungal-type" evidence="4">
    <location>
        <begin position="45"/>
        <end position="77"/>
    </location>
</feature>
<evidence type="ECO:0000256" key="3">
    <source>
        <dbReference type="SAM" id="MobiDB-lite"/>
    </source>
</evidence>
<dbReference type="PANTHER" id="PTHR31668">
    <property type="entry name" value="GLUCOSE TRANSPORT TRANSCRIPTION REGULATOR RGT1-RELATED-RELATED"/>
    <property type="match status" value="1"/>
</dbReference>
<dbReference type="EMBL" id="JAQHRD010000006">
    <property type="protein sequence ID" value="KAJ6439707.1"/>
    <property type="molecule type" value="Genomic_DNA"/>
</dbReference>
<dbReference type="GO" id="GO:0005840">
    <property type="term" value="C:ribosome"/>
    <property type="evidence" value="ECO:0007669"/>
    <property type="project" value="UniProtKB-KW"/>
</dbReference>
<evidence type="ECO:0000256" key="1">
    <source>
        <dbReference type="ARBA" id="ARBA00022723"/>
    </source>
</evidence>
<dbReference type="SMART" id="SM00906">
    <property type="entry name" value="Fungal_trans"/>
    <property type="match status" value="1"/>
</dbReference>
<keyword evidence="6" id="KW-1185">Reference proteome</keyword>
<dbReference type="AlphaFoldDB" id="A0AB34FKT0"/>
<dbReference type="GO" id="GO:0001080">
    <property type="term" value="P:nitrogen catabolite activation of transcription from RNA polymerase II promoter"/>
    <property type="evidence" value="ECO:0007669"/>
    <property type="project" value="TreeGrafter"/>
</dbReference>
<dbReference type="SUPFAM" id="SSF57701">
    <property type="entry name" value="Zn2/Cys6 DNA-binding domain"/>
    <property type="match status" value="1"/>
</dbReference>
<dbReference type="PANTHER" id="PTHR31668:SF10">
    <property type="entry name" value="ZN(II)2CYS6 TRANSCRIPTION FACTOR (EUROFUNG)"/>
    <property type="match status" value="1"/>
</dbReference>
<organism evidence="5 6">
    <name type="scientific">Purpureocillium lavendulum</name>
    <dbReference type="NCBI Taxonomy" id="1247861"/>
    <lineage>
        <taxon>Eukaryota</taxon>
        <taxon>Fungi</taxon>
        <taxon>Dikarya</taxon>
        <taxon>Ascomycota</taxon>
        <taxon>Pezizomycotina</taxon>
        <taxon>Sordariomycetes</taxon>
        <taxon>Hypocreomycetidae</taxon>
        <taxon>Hypocreales</taxon>
        <taxon>Ophiocordycipitaceae</taxon>
        <taxon>Purpureocillium</taxon>
    </lineage>
</organism>
<dbReference type="Proteomes" id="UP001163105">
    <property type="component" value="Unassembled WGS sequence"/>
</dbReference>
<keyword evidence="5" id="KW-0687">Ribonucleoprotein</keyword>
<dbReference type="GO" id="GO:0003677">
    <property type="term" value="F:DNA binding"/>
    <property type="evidence" value="ECO:0007669"/>
    <property type="project" value="InterPro"/>
</dbReference>
<dbReference type="PROSITE" id="PS50048">
    <property type="entry name" value="ZN2_CY6_FUNGAL_2"/>
    <property type="match status" value="1"/>
</dbReference>
<keyword evidence="5" id="KW-0689">Ribosomal protein</keyword>
<dbReference type="GO" id="GO:0006351">
    <property type="term" value="P:DNA-templated transcription"/>
    <property type="evidence" value="ECO:0007669"/>
    <property type="project" value="InterPro"/>
</dbReference>
<feature type="region of interest" description="Disordered" evidence="3">
    <location>
        <begin position="76"/>
        <end position="193"/>
    </location>
</feature>
<evidence type="ECO:0000256" key="2">
    <source>
        <dbReference type="ARBA" id="ARBA00023242"/>
    </source>
</evidence>
<dbReference type="GO" id="GO:0000981">
    <property type="term" value="F:DNA-binding transcription factor activity, RNA polymerase II-specific"/>
    <property type="evidence" value="ECO:0007669"/>
    <property type="project" value="InterPro"/>
</dbReference>
<gene>
    <name evidence="5" type="ORF">O9K51_07598</name>
</gene>
<feature type="region of interest" description="Disordered" evidence="3">
    <location>
        <begin position="1"/>
        <end position="38"/>
    </location>
</feature>
<reference evidence="5" key="1">
    <citation type="submission" date="2023-01" db="EMBL/GenBank/DDBJ databases">
        <title>The growth and conidiation of Purpureocillium lavendulum are regulated by nitrogen source and histone H3K14 acetylation.</title>
        <authorList>
            <person name="Tang P."/>
            <person name="Han J."/>
            <person name="Zhang C."/>
            <person name="Tang P."/>
            <person name="Qi F."/>
            <person name="Zhang K."/>
            <person name="Liang L."/>
        </authorList>
    </citation>
    <scope>NUCLEOTIDE SEQUENCE</scope>
    <source>
        <strain evidence="5">YMF1.00683</strain>
    </source>
</reference>
<dbReference type="CDD" id="cd00067">
    <property type="entry name" value="GAL4"/>
    <property type="match status" value="1"/>
</dbReference>
<comment type="caution">
    <text evidence="5">The sequence shown here is derived from an EMBL/GenBank/DDBJ whole genome shotgun (WGS) entry which is preliminary data.</text>
</comment>
<evidence type="ECO:0000259" key="4">
    <source>
        <dbReference type="PROSITE" id="PS50048"/>
    </source>
</evidence>
<dbReference type="CDD" id="cd12148">
    <property type="entry name" value="fungal_TF_MHR"/>
    <property type="match status" value="1"/>
</dbReference>
<dbReference type="InterPro" id="IPR036864">
    <property type="entry name" value="Zn2-C6_fun-type_DNA-bd_sf"/>
</dbReference>
<evidence type="ECO:0000313" key="5">
    <source>
        <dbReference type="EMBL" id="KAJ6439707.1"/>
    </source>
</evidence>
<evidence type="ECO:0000313" key="6">
    <source>
        <dbReference type="Proteomes" id="UP001163105"/>
    </source>
</evidence>
<feature type="compositionally biased region" description="Low complexity" evidence="3">
    <location>
        <begin position="1"/>
        <end position="15"/>
    </location>
</feature>
<dbReference type="GO" id="GO:0005634">
    <property type="term" value="C:nucleus"/>
    <property type="evidence" value="ECO:0007669"/>
    <property type="project" value="TreeGrafter"/>
</dbReference>
<proteinExistence type="predicted"/>